<protein>
    <submittedName>
        <fullName evidence="2">Uncharacterized protein</fullName>
    </submittedName>
</protein>
<dbReference type="AlphaFoldDB" id="A0A1Y2H7W4"/>
<comment type="caution">
    <text evidence="2">The sequence shown here is derived from an EMBL/GenBank/DDBJ whole genome shotgun (WGS) entry which is preliminary data.</text>
</comment>
<dbReference type="EMBL" id="MCFL01000077">
    <property type="protein sequence ID" value="ORZ30677.1"/>
    <property type="molecule type" value="Genomic_DNA"/>
</dbReference>
<sequence>MDGRSVTMSDKALSDEALSDEAPNCQRTVRGGRPVGIACRKAIETKQTPDPNGKPLLLDESGIGCAFRFLDVCAACHDVGGTCFGD</sequence>
<keyword evidence="3" id="KW-1185">Reference proteome</keyword>
<evidence type="ECO:0000313" key="3">
    <source>
        <dbReference type="Proteomes" id="UP000193411"/>
    </source>
</evidence>
<dbReference type="Proteomes" id="UP000193411">
    <property type="component" value="Unassembled WGS sequence"/>
</dbReference>
<reference evidence="2 3" key="1">
    <citation type="submission" date="2016-07" db="EMBL/GenBank/DDBJ databases">
        <title>Pervasive Adenine N6-methylation of Active Genes in Fungi.</title>
        <authorList>
            <consortium name="DOE Joint Genome Institute"/>
            <person name="Mondo S.J."/>
            <person name="Dannebaum R.O."/>
            <person name="Kuo R.C."/>
            <person name="Labutti K."/>
            <person name="Haridas S."/>
            <person name="Kuo A."/>
            <person name="Salamov A."/>
            <person name="Ahrendt S.R."/>
            <person name="Lipzen A."/>
            <person name="Sullivan W."/>
            <person name="Andreopoulos W.B."/>
            <person name="Clum A."/>
            <person name="Lindquist E."/>
            <person name="Daum C."/>
            <person name="Ramamoorthy G.K."/>
            <person name="Gryganskyi A."/>
            <person name="Culley D."/>
            <person name="Magnuson J.K."/>
            <person name="James T.Y."/>
            <person name="O'Malley M.A."/>
            <person name="Stajich J.E."/>
            <person name="Spatafora J.W."/>
            <person name="Visel A."/>
            <person name="Grigoriev I.V."/>
        </authorList>
    </citation>
    <scope>NUCLEOTIDE SEQUENCE [LARGE SCALE GENOMIC DNA]</scope>
    <source>
        <strain evidence="2 3">PL171</strain>
    </source>
</reference>
<proteinExistence type="predicted"/>
<gene>
    <name evidence="2" type="ORF">BCR44DRAFT_1444145</name>
</gene>
<feature type="region of interest" description="Disordered" evidence="1">
    <location>
        <begin position="1"/>
        <end position="29"/>
    </location>
</feature>
<organism evidence="2 3">
    <name type="scientific">Catenaria anguillulae PL171</name>
    <dbReference type="NCBI Taxonomy" id="765915"/>
    <lineage>
        <taxon>Eukaryota</taxon>
        <taxon>Fungi</taxon>
        <taxon>Fungi incertae sedis</taxon>
        <taxon>Blastocladiomycota</taxon>
        <taxon>Blastocladiomycetes</taxon>
        <taxon>Blastocladiales</taxon>
        <taxon>Catenariaceae</taxon>
        <taxon>Catenaria</taxon>
    </lineage>
</organism>
<name>A0A1Y2H7W4_9FUNG</name>
<evidence type="ECO:0000256" key="1">
    <source>
        <dbReference type="SAM" id="MobiDB-lite"/>
    </source>
</evidence>
<accession>A0A1Y2H7W4</accession>
<evidence type="ECO:0000313" key="2">
    <source>
        <dbReference type="EMBL" id="ORZ30677.1"/>
    </source>
</evidence>